<name>A0A6L6J2K5_9RHOB</name>
<dbReference type="AlphaFoldDB" id="A0A6L6J2K5"/>
<proteinExistence type="predicted"/>
<reference evidence="1 2" key="1">
    <citation type="submission" date="2019-11" db="EMBL/GenBank/DDBJ databases">
        <authorList>
            <person name="Dong K."/>
        </authorList>
    </citation>
    <scope>NUCLEOTIDE SEQUENCE [LARGE SCALE GENOMIC DNA]</scope>
    <source>
        <strain evidence="1 2">DK608</strain>
    </source>
</reference>
<evidence type="ECO:0000313" key="1">
    <source>
        <dbReference type="EMBL" id="MTH65490.1"/>
    </source>
</evidence>
<protein>
    <submittedName>
        <fullName evidence="1">Uncharacterized protein</fullName>
    </submittedName>
</protein>
<dbReference type="RefSeq" id="WP_155045367.1">
    <property type="nucleotide sequence ID" value="NZ_WMIH01000014.1"/>
</dbReference>
<accession>A0A6L6J2K5</accession>
<dbReference type="Proteomes" id="UP000478740">
    <property type="component" value="Unassembled WGS sequence"/>
</dbReference>
<keyword evidence="2" id="KW-1185">Reference proteome</keyword>
<gene>
    <name evidence="1" type="ORF">GL284_14550</name>
</gene>
<sequence>MENPRSDTARGPLVAAEKHIAHDLTDEEVDAAFEMIVAQIDAEQKTPE</sequence>
<organism evidence="1 2">
    <name type="scientific">Paracoccus shanxieyensis</name>
    <dbReference type="NCBI Taxonomy" id="2675752"/>
    <lineage>
        <taxon>Bacteria</taxon>
        <taxon>Pseudomonadati</taxon>
        <taxon>Pseudomonadota</taxon>
        <taxon>Alphaproteobacteria</taxon>
        <taxon>Rhodobacterales</taxon>
        <taxon>Paracoccaceae</taxon>
        <taxon>Paracoccus</taxon>
    </lineage>
</organism>
<dbReference type="EMBL" id="WMII01000014">
    <property type="protein sequence ID" value="MTH65490.1"/>
    <property type="molecule type" value="Genomic_DNA"/>
</dbReference>
<evidence type="ECO:0000313" key="2">
    <source>
        <dbReference type="Proteomes" id="UP000478740"/>
    </source>
</evidence>
<comment type="caution">
    <text evidence="1">The sequence shown here is derived from an EMBL/GenBank/DDBJ whole genome shotgun (WGS) entry which is preliminary data.</text>
</comment>